<dbReference type="FunFam" id="1.20.58.60:FF:000049">
    <property type="entry name" value="Spectrin beta chain"/>
    <property type="match status" value="1"/>
</dbReference>
<comment type="similarity">
    <text evidence="3 12">Belongs to the spectrin family.</text>
</comment>
<evidence type="ECO:0000256" key="8">
    <source>
        <dbReference type="ARBA" id="ARBA00022990"/>
    </source>
</evidence>
<dbReference type="FunFam" id="1.20.58.60:FF:000033">
    <property type="entry name" value="Spectrin beta chain"/>
    <property type="match status" value="1"/>
</dbReference>
<dbReference type="FunFam" id="1.10.418.10:FF:000004">
    <property type="entry name" value="Spectrin beta chain"/>
    <property type="match status" value="1"/>
</dbReference>
<dbReference type="Gene3D" id="1.20.58.60">
    <property type="match status" value="13"/>
</dbReference>
<feature type="domain" description="PH" evidence="15">
    <location>
        <begin position="2145"/>
        <end position="2255"/>
    </location>
</feature>
<organism evidence="17 18">
    <name type="scientific">Xiphophorus couchianus</name>
    <name type="common">Monterrey platyfish</name>
    <dbReference type="NCBI Taxonomy" id="32473"/>
    <lineage>
        <taxon>Eukaryota</taxon>
        <taxon>Metazoa</taxon>
        <taxon>Chordata</taxon>
        <taxon>Craniata</taxon>
        <taxon>Vertebrata</taxon>
        <taxon>Euteleostomi</taxon>
        <taxon>Actinopterygii</taxon>
        <taxon>Neopterygii</taxon>
        <taxon>Teleostei</taxon>
        <taxon>Neoteleostei</taxon>
        <taxon>Acanthomorphata</taxon>
        <taxon>Ovalentaria</taxon>
        <taxon>Atherinomorphae</taxon>
        <taxon>Cyprinodontiformes</taxon>
        <taxon>Poeciliidae</taxon>
        <taxon>Poeciliinae</taxon>
        <taxon>Xiphophorus</taxon>
    </lineage>
</organism>
<protein>
    <recommendedName>
        <fullName evidence="12">Spectrin beta chain</fullName>
    </recommendedName>
</protein>
<dbReference type="Pfam" id="PF00307">
    <property type="entry name" value="CH"/>
    <property type="match status" value="2"/>
</dbReference>
<dbReference type="STRING" id="32473.ENSXCOP00000009122"/>
<feature type="domain" description="Calponin-homology (CH)" evidence="16">
    <location>
        <begin position="57"/>
        <end position="161"/>
    </location>
</feature>
<dbReference type="CDD" id="cd21321">
    <property type="entry name" value="CH_SPTBN2_rpt2"/>
    <property type="match status" value="1"/>
</dbReference>
<keyword evidence="10 12" id="KW-0206">Cytoskeleton</keyword>
<dbReference type="FunFam" id="1.20.58.60:FF:000018">
    <property type="entry name" value="Spectrin beta chain"/>
    <property type="match status" value="1"/>
</dbReference>
<evidence type="ECO:0000256" key="6">
    <source>
        <dbReference type="ARBA" id="ARBA00022553"/>
    </source>
</evidence>
<evidence type="ECO:0000256" key="7">
    <source>
        <dbReference type="ARBA" id="ARBA00022737"/>
    </source>
</evidence>
<evidence type="ECO:0000256" key="5">
    <source>
        <dbReference type="ARBA" id="ARBA00022490"/>
    </source>
</evidence>
<accession>A0A3B5LE55</accession>
<dbReference type="SMART" id="SM00233">
    <property type="entry name" value="PH"/>
    <property type="match status" value="1"/>
</dbReference>
<dbReference type="FunFam" id="1.20.58.60:FF:000019">
    <property type="entry name" value="Spectrin beta chain"/>
    <property type="match status" value="1"/>
</dbReference>
<dbReference type="GO" id="GO:0008091">
    <property type="term" value="C:spectrin"/>
    <property type="evidence" value="ECO:0007669"/>
    <property type="project" value="InterPro"/>
</dbReference>
<dbReference type="FunFam" id="1.20.58.60:FF:000083">
    <property type="entry name" value="Spectrin beta chain"/>
    <property type="match status" value="1"/>
</dbReference>
<dbReference type="SUPFAM" id="SSF46966">
    <property type="entry name" value="Spectrin repeat"/>
    <property type="match status" value="13"/>
</dbReference>
<dbReference type="InterPro" id="IPR002017">
    <property type="entry name" value="Spectrin_repeat"/>
</dbReference>
<dbReference type="SUPFAM" id="SSF47576">
    <property type="entry name" value="Calponin-homology domain, CH-domain"/>
    <property type="match status" value="1"/>
</dbReference>
<evidence type="ECO:0000256" key="14">
    <source>
        <dbReference type="SAM" id="MobiDB-lite"/>
    </source>
</evidence>
<feature type="coiled-coil region" evidence="13">
    <location>
        <begin position="1422"/>
        <end position="1449"/>
    </location>
</feature>
<dbReference type="FunFam" id="1.10.418.10:FF:000003">
    <property type="entry name" value="Spectrin beta chain"/>
    <property type="match status" value="1"/>
</dbReference>
<comment type="function">
    <text evidence="11">Probably plays an important role in neuronal membrane skeleton.</text>
</comment>
<dbReference type="PRINTS" id="PR00683">
    <property type="entry name" value="SPECTRINPH"/>
</dbReference>
<evidence type="ECO:0000256" key="4">
    <source>
        <dbReference type="ARBA" id="ARBA00022467"/>
    </source>
</evidence>
<feature type="coiled-coil region" evidence="13">
    <location>
        <begin position="1845"/>
        <end position="1879"/>
    </location>
</feature>
<evidence type="ECO:0000256" key="1">
    <source>
        <dbReference type="ARBA" id="ARBA00004245"/>
    </source>
</evidence>
<dbReference type="Ensembl" id="ENSXCOT00000009233.1">
    <property type="protein sequence ID" value="ENSXCOP00000009122.1"/>
    <property type="gene ID" value="ENSXCOG00000006950.1"/>
</dbReference>
<dbReference type="InterPro" id="IPR001605">
    <property type="entry name" value="PH_dom-spectrin-type"/>
</dbReference>
<name>A0A3B5LE55_9TELE</name>
<dbReference type="Pfam" id="PF15410">
    <property type="entry name" value="PH_9"/>
    <property type="match status" value="1"/>
</dbReference>
<evidence type="ECO:0000256" key="11">
    <source>
        <dbReference type="ARBA" id="ARBA00054264"/>
    </source>
</evidence>
<dbReference type="GO" id="GO:0003779">
    <property type="term" value="F:actin binding"/>
    <property type="evidence" value="ECO:0007669"/>
    <property type="project" value="UniProtKB-KW"/>
</dbReference>
<dbReference type="SUPFAM" id="SSF50729">
    <property type="entry name" value="PH domain-like"/>
    <property type="match status" value="1"/>
</dbReference>
<evidence type="ECO:0000259" key="15">
    <source>
        <dbReference type="PROSITE" id="PS50003"/>
    </source>
</evidence>
<dbReference type="SMART" id="SM00150">
    <property type="entry name" value="SPEC"/>
    <property type="match status" value="17"/>
</dbReference>
<keyword evidence="8" id="KW-0007">Acetylation</keyword>
<dbReference type="InterPro" id="IPR001849">
    <property type="entry name" value="PH_domain"/>
</dbReference>
<dbReference type="GO" id="GO:0005543">
    <property type="term" value="F:phospholipid binding"/>
    <property type="evidence" value="ECO:0007669"/>
    <property type="project" value="InterPro"/>
</dbReference>
<dbReference type="Proteomes" id="UP000261380">
    <property type="component" value="Unplaced"/>
</dbReference>
<dbReference type="InterPro" id="IPR016343">
    <property type="entry name" value="Spectrin_bsu"/>
</dbReference>
<evidence type="ECO:0000256" key="9">
    <source>
        <dbReference type="ARBA" id="ARBA00023203"/>
    </source>
</evidence>
<dbReference type="InterPro" id="IPR018159">
    <property type="entry name" value="Spectrin/alpha-actinin"/>
</dbReference>
<dbReference type="PROSITE" id="PS50021">
    <property type="entry name" value="CH"/>
    <property type="match status" value="2"/>
</dbReference>
<dbReference type="CDD" id="cd00176">
    <property type="entry name" value="SPEC"/>
    <property type="match status" value="9"/>
</dbReference>
<dbReference type="FunFam" id="1.20.58.60:FF:000106">
    <property type="entry name" value="Spectrin beta chain"/>
    <property type="match status" value="1"/>
</dbReference>
<dbReference type="InterPro" id="IPR041681">
    <property type="entry name" value="PH_9"/>
</dbReference>
<dbReference type="FunFam" id="1.20.58.60:FF:000130">
    <property type="entry name" value="Spectrin beta chain"/>
    <property type="match status" value="1"/>
</dbReference>
<evidence type="ECO:0000259" key="16">
    <source>
        <dbReference type="PROSITE" id="PS50021"/>
    </source>
</evidence>
<reference evidence="17" key="2">
    <citation type="submission" date="2025-09" db="UniProtKB">
        <authorList>
            <consortium name="Ensembl"/>
        </authorList>
    </citation>
    <scope>IDENTIFICATION</scope>
</reference>
<dbReference type="FunFam" id="2.30.29.30:FF:000024">
    <property type="entry name" value="Spectrin beta chain"/>
    <property type="match status" value="1"/>
</dbReference>
<dbReference type="GO" id="GO:0016192">
    <property type="term" value="P:vesicle-mediated transport"/>
    <property type="evidence" value="ECO:0007669"/>
    <property type="project" value="UniProtKB-ARBA"/>
</dbReference>
<dbReference type="Gene3D" id="2.30.29.30">
    <property type="entry name" value="Pleckstrin-homology domain (PH domain)/Phosphotyrosine-binding domain (PTB)"/>
    <property type="match status" value="1"/>
</dbReference>
<dbReference type="InterPro" id="IPR001715">
    <property type="entry name" value="CH_dom"/>
</dbReference>
<dbReference type="SMART" id="SM00033">
    <property type="entry name" value="CH"/>
    <property type="match status" value="2"/>
</dbReference>
<dbReference type="CDD" id="cd21317">
    <property type="entry name" value="CH_SPTBN2_rpt1"/>
    <property type="match status" value="1"/>
</dbReference>
<dbReference type="PIRSF" id="PIRSF002297">
    <property type="entry name" value="Spectrin_beta_subunit"/>
    <property type="match status" value="1"/>
</dbReference>
<proteinExistence type="inferred from homology"/>
<dbReference type="GO" id="GO:0005200">
    <property type="term" value="F:structural constituent of cytoskeleton"/>
    <property type="evidence" value="ECO:0007669"/>
    <property type="project" value="UniProtKB-UniRule"/>
</dbReference>
<dbReference type="FunFam" id="1.20.58.60:FF:000059">
    <property type="entry name" value="Spectrin beta chain"/>
    <property type="match status" value="1"/>
</dbReference>
<keyword evidence="13" id="KW-0175">Coiled coil</keyword>
<keyword evidence="7" id="KW-0677">Repeat</keyword>
<keyword evidence="18" id="KW-1185">Reference proteome</keyword>
<feature type="domain" description="Calponin-homology (CH)" evidence="16">
    <location>
        <begin position="176"/>
        <end position="281"/>
    </location>
</feature>
<dbReference type="GeneTree" id="ENSGT00940000158847"/>
<keyword evidence="9 12" id="KW-0009">Actin-binding</keyword>
<keyword evidence="4 12" id="KW-0117">Actin capping</keyword>
<evidence type="ECO:0000256" key="12">
    <source>
        <dbReference type="PIRNR" id="PIRNR002297"/>
    </source>
</evidence>
<feature type="region of interest" description="Disordered" evidence="14">
    <location>
        <begin position="2254"/>
        <end position="2307"/>
    </location>
</feature>
<dbReference type="FunFam" id="1.20.58.60:FF:000011">
    <property type="entry name" value="Spectrin beta chain"/>
    <property type="match status" value="1"/>
</dbReference>
<evidence type="ECO:0000256" key="13">
    <source>
        <dbReference type="SAM" id="Coils"/>
    </source>
</evidence>
<evidence type="ECO:0000313" key="18">
    <source>
        <dbReference type="Proteomes" id="UP000261380"/>
    </source>
</evidence>
<keyword evidence="5 12" id="KW-0963">Cytoplasm</keyword>
<dbReference type="Pfam" id="PF00435">
    <property type="entry name" value="Spectrin"/>
    <property type="match status" value="17"/>
</dbReference>
<evidence type="ECO:0000313" key="17">
    <source>
        <dbReference type="Ensembl" id="ENSXCOP00000009122.1"/>
    </source>
</evidence>
<dbReference type="FunFam" id="1.20.58.60:FF:000028">
    <property type="entry name" value="Spectrin beta chain"/>
    <property type="match status" value="1"/>
</dbReference>
<dbReference type="PROSITE" id="PS00019">
    <property type="entry name" value="ACTININ_1"/>
    <property type="match status" value="1"/>
</dbReference>
<evidence type="ECO:0000256" key="3">
    <source>
        <dbReference type="ARBA" id="ARBA00006826"/>
    </source>
</evidence>
<feature type="coiled-coil region" evidence="13">
    <location>
        <begin position="991"/>
        <end position="1025"/>
    </location>
</feature>
<dbReference type="PROSITE" id="PS00020">
    <property type="entry name" value="ACTININ_2"/>
    <property type="match status" value="1"/>
</dbReference>
<dbReference type="PANTHER" id="PTHR11915">
    <property type="entry name" value="SPECTRIN/FILAMIN RELATED CYTOSKELETAL PROTEIN"/>
    <property type="match status" value="1"/>
</dbReference>
<feature type="compositionally biased region" description="Basic and acidic residues" evidence="14">
    <location>
        <begin position="2287"/>
        <end position="2300"/>
    </location>
</feature>
<evidence type="ECO:0000256" key="10">
    <source>
        <dbReference type="ARBA" id="ARBA00023212"/>
    </source>
</evidence>
<sequence length="2307" mass="265082">MSTISPTDFDSLEIQQQYNDINNRWDLAAETDWDNENSSARLFERSRIKALADEREAVQKKTFTKWVNSHLGRVTCRIGDLYTDLRDGRMLIRLLEVLSGEQLPKPTKGRMRIHCLENVDKALQFLKEQKVHLENMGSHDIVDGNHRLTLGLIWTIILRFQIQDISVETEDNKEKKSAKDALLLWCQMKTAGYPNVNIHNFTTSWRDGLAFNAIVHKHRPDLIEFDNLKRSNAHYNLQNAFNVAEKEMGLTKLLDPEDVNVDQPDEKSIITYVATYYHYFSKMKALAVEGKRIGKVLDYAIEADQLIEKYETLASELLQWIEQTILTLNDRQLANSLSAVQNQLQAFNSYRTVEKPPKFTEKGNLEVLLFTIQSKMRANNQKVYMPKEGKLISDINKAWERLEKAEHERELALRNELIRQEKLEMLAARFDRKAAMRETWLSENQRLVSQDNFGTDLGAVEAATRKHEAIETDIGAYWERVAAVEAVAKELEAEKYHDVRRILARRDNVLRLWEYLKELLAARRERLNSHRDLQRLFQEMRYIMDWMADEKGRLQSQDSGKHLHDVLDLLQKHNLVEADISAQAERIKAVQGAAKRFTSYDQAYKPCEPGLVGEKVDLLGQAYEELGQLAATRRERLEDSRRLWQFMWDLGEEAAWIREQEQILASGDNGRDLSSALHLLSKHEAFRDEMAARYGPLSNSIAAGEALVEEGHFGAPEITERIQDIRGQWAHLEELREQSLKESVALHQFQTDANDMEAWIMETLRQVSSQEVGHDEFSTQTLARKQREIEEEIQSHRPLIDSLHEQAQALPEAYIHFPEVEGRLPAIEQRYEELESLSAARRQALEGALALYRMFSEADACQLWVEEKEQWLDGMEIPTKLEDLEVVQQRFDTLEPEMNNLGTRVTDVNQVAEQLLSSDNCSKDQIHQTRDQLNNRWKEFEKLAGQKKQALESALNIQNYHLECNESQTWMKEKTKVIESTQSLGNDLAGVMALQRKLTGMERDLEAIQGKLDDLTKEAEKLASEHPDQAGEIQGRLAEIQEVWEELNATMKRREESLGEASKLQGFLRDLDDFQSWLSRTQTAVASEDSPTSLPEAESLLAQHESIKNEVDNYKEDYEKMRAVGEEVTQGQTDAQHMFLAQRLQALDTGWHELRRMWENRHSLLAQAFDFQTFLRDAKQAEAFLNSQEYVLSHTEMPTNLQAAEEAIKKHEDFLTTTEASEEKITGVVEAGRRLINDSNANADKIQEKVDSIQERHCKNKEAANELLSKLKDNCELQRFLQDGQELTLWINEKMLTAQDMTYDEARNLHSKWQKHQAFMAELASNKDWLDKIDKEGQALVAEKPELKPVVQQTLEDLQRQWEELESTTRTKDQCLFEAHRAEIFTQSCSALDDWLKNIETQLHSDDYGKDLTSVNILLKKHQMLEHQMEVREKEVQSLQSQAVALSQEDAGLAEVDGQQKRVIDSFSGLQDPLNLRRQQLLASKEAHQFNRDLEDEILWVKERMPLASSTDHGKDLPTVQLLIKKNQTLQKEIQGHQPRIDDIHRRGEAQSQVDGDRQSLLKERLVELRDLWDQLIAETDKRHDRLIEANRAQQFYADAAEAEAWMGEQELHMMSEEKAKDEQSALAMVKKHQILEQALEDYAQTIHQLANSSRLMVTSEHPESERITLRQAQVDKLYAGLKDLAEERRVRLQERLRLTQLKREVDDLEQWIAEREVVAGSHELGQDYEHVTMLRDKFREFARDTSTIGQERVDGVNVLADDLIESGHPENASVAEWKDGLNEAWADLLELIDTRTQMLAASYELHRFHQDAMEVLGRIKEKMEAVPSDLGRDLNTVQHLHRQHNTFENDIQALSGQVNQVQDDAARLQKAYAGEKADDIQKSETAVTTAWQGLLEAGKARRLLLLDTVEKFRFLNMVRDLMLWMDGINVQIDAHESPRDVSSAELVIVNHKGIKSEIETRADSFTACTKMGNDLINKNHYASDEIREKMAQLQEKRDKINSKWQEKMDHLQIVLEVLQFGRDANVAESWLAGQEPLVRAAELGANVDEVESLIKRHEAFEKLAAAWEERFVQLEKLTTVSTMIAFPLKSGCQLSLVFLKDFLIKMFSNSGKWSDRFRTDSGLASSRLEPSATLPSRGGADSEPEAMEGILCRKQEMESHNKKAATRSWQSMYCVLRKGSLGFYKDSKSASNGIPYHGEVPIVLDGSVCEVAHDYKKRKHVFKLRLADGKEFLFQAKDEVEMSSWIQSIAGSIPSASGDSPGAPRLSRAMTMPPISPSSGEGVTMRNKEGKEKDREKRFSFFGKKK</sequence>
<dbReference type="InterPro" id="IPR001589">
    <property type="entry name" value="Actinin_actin-bd_CS"/>
</dbReference>
<feature type="coiled-coil region" evidence="13">
    <location>
        <begin position="1097"/>
        <end position="1124"/>
    </location>
</feature>
<dbReference type="PROSITE" id="PS50003">
    <property type="entry name" value="PH_DOMAIN"/>
    <property type="match status" value="1"/>
</dbReference>
<dbReference type="InterPro" id="IPR036872">
    <property type="entry name" value="CH_dom_sf"/>
</dbReference>
<comment type="subcellular location">
    <subcellularLocation>
        <location evidence="2">Cytoplasm</location>
        <location evidence="2">Cell cortex</location>
    </subcellularLocation>
    <subcellularLocation>
        <location evidence="1">Cytoplasm</location>
        <location evidence="1">Cytoskeleton</location>
    </subcellularLocation>
</comment>
<dbReference type="Gene3D" id="1.10.418.10">
    <property type="entry name" value="Calponin-like domain"/>
    <property type="match status" value="2"/>
</dbReference>
<dbReference type="CDD" id="cd10571">
    <property type="entry name" value="PH_beta_spectrin"/>
    <property type="match status" value="1"/>
</dbReference>
<dbReference type="GO" id="GO:0051693">
    <property type="term" value="P:actin filament capping"/>
    <property type="evidence" value="ECO:0007669"/>
    <property type="project" value="UniProtKB-UniRule"/>
</dbReference>
<dbReference type="GO" id="GO:0016020">
    <property type="term" value="C:membrane"/>
    <property type="evidence" value="ECO:0007669"/>
    <property type="project" value="UniProtKB-ARBA"/>
</dbReference>
<reference evidence="17" key="1">
    <citation type="submission" date="2025-08" db="UniProtKB">
        <authorList>
            <consortium name="Ensembl"/>
        </authorList>
    </citation>
    <scope>IDENTIFICATION</scope>
</reference>
<keyword evidence="6" id="KW-0597">Phosphoprotein</keyword>
<dbReference type="InterPro" id="IPR011993">
    <property type="entry name" value="PH-like_dom_sf"/>
</dbReference>
<dbReference type="GO" id="GO:0005829">
    <property type="term" value="C:cytosol"/>
    <property type="evidence" value="ECO:0007669"/>
    <property type="project" value="UniProtKB-ARBA"/>
</dbReference>
<evidence type="ECO:0000256" key="2">
    <source>
        <dbReference type="ARBA" id="ARBA00004544"/>
    </source>
</evidence>